<organism evidence="2 3">
    <name type="scientific">Pristionchus mayeri</name>
    <dbReference type="NCBI Taxonomy" id="1317129"/>
    <lineage>
        <taxon>Eukaryota</taxon>
        <taxon>Metazoa</taxon>
        <taxon>Ecdysozoa</taxon>
        <taxon>Nematoda</taxon>
        <taxon>Chromadorea</taxon>
        <taxon>Rhabditida</taxon>
        <taxon>Rhabditina</taxon>
        <taxon>Diplogasteromorpha</taxon>
        <taxon>Diplogasteroidea</taxon>
        <taxon>Neodiplogasteridae</taxon>
        <taxon>Pristionchus</taxon>
    </lineage>
</organism>
<evidence type="ECO:0000256" key="1">
    <source>
        <dbReference type="SAM" id="MobiDB-lite"/>
    </source>
</evidence>
<reference evidence="3" key="1">
    <citation type="submission" date="2022-10" db="EMBL/GenBank/DDBJ databases">
        <title>Genome assembly of Pristionchus species.</title>
        <authorList>
            <person name="Yoshida K."/>
            <person name="Sommer R.J."/>
        </authorList>
    </citation>
    <scope>NUCLEOTIDE SEQUENCE [LARGE SCALE GENOMIC DNA]</scope>
    <source>
        <strain evidence="3">RS5460</strain>
    </source>
</reference>
<evidence type="ECO:0000313" key="3">
    <source>
        <dbReference type="Proteomes" id="UP001328107"/>
    </source>
</evidence>
<gene>
    <name evidence="2" type="ORF">PMAYCL1PPCAC_18989</name>
</gene>
<feature type="non-terminal residue" evidence="2">
    <location>
        <position position="1"/>
    </location>
</feature>
<evidence type="ECO:0000313" key="2">
    <source>
        <dbReference type="EMBL" id="GMR48794.1"/>
    </source>
</evidence>
<proteinExistence type="predicted"/>
<dbReference type="AlphaFoldDB" id="A0AAN5I1Z8"/>
<feature type="compositionally biased region" description="Basic and acidic residues" evidence="1">
    <location>
        <begin position="1"/>
        <end position="19"/>
    </location>
</feature>
<comment type="caution">
    <text evidence="2">The sequence shown here is derived from an EMBL/GenBank/DDBJ whole genome shotgun (WGS) entry which is preliminary data.</text>
</comment>
<sequence>STSSRHESRLRIEGSDGVRRSRGLLRSHLPPRQVGVGNRGFLPRVSHFQTSQEGRGYRAEEEFRHVDGHGEGGRTGDADGATIIAGGPTEHKVLARFIKGLKQFAKKEFEKFSDDDKQLLGSLDEYVEHKLFIQPALKDVKQKKADFLQSHLTRKQFAVNVMSKGSSIMLRWDMDPSYEKMEELMKTPKYEEELRKWDENGRVGILSVHVDCQTNEVNFSNLKINE</sequence>
<protein>
    <submittedName>
        <fullName evidence="2">Uncharacterized protein</fullName>
    </submittedName>
</protein>
<feature type="region of interest" description="Disordered" evidence="1">
    <location>
        <begin position="1"/>
        <end position="24"/>
    </location>
</feature>
<keyword evidence="3" id="KW-1185">Reference proteome</keyword>
<dbReference type="Proteomes" id="UP001328107">
    <property type="component" value="Unassembled WGS sequence"/>
</dbReference>
<dbReference type="EMBL" id="BTRK01000004">
    <property type="protein sequence ID" value="GMR48794.1"/>
    <property type="molecule type" value="Genomic_DNA"/>
</dbReference>
<accession>A0AAN5I1Z8</accession>
<name>A0AAN5I1Z8_9BILA</name>